<dbReference type="GO" id="GO:0004015">
    <property type="term" value="F:adenosylmethionine-8-amino-7-oxononanoate transaminase activity"/>
    <property type="evidence" value="ECO:0007669"/>
    <property type="project" value="UniProtKB-UniRule"/>
</dbReference>
<keyword evidence="8 11" id="KW-0093">Biotin biosynthesis</keyword>
<evidence type="ECO:0000256" key="10">
    <source>
        <dbReference type="ARBA" id="ARBA00060970"/>
    </source>
</evidence>
<name>A0A024Q677_9BACI</name>
<comment type="caution">
    <text evidence="12">The sequence shown here is derived from an EMBL/GenBank/DDBJ whole genome shotgun (WGS) entry which is preliminary data.</text>
</comment>
<dbReference type="PANTHER" id="PTHR42684">
    <property type="entry name" value="ADENOSYLMETHIONINE-8-AMINO-7-OXONONANOATE AMINOTRANSFERASE"/>
    <property type="match status" value="1"/>
</dbReference>
<accession>A0A024Q677</accession>
<feature type="binding site" evidence="11">
    <location>
        <position position="282"/>
    </location>
    <ligand>
        <name>substrate</name>
    </ligand>
</feature>
<evidence type="ECO:0000256" key="1">
    <source>
        <dbReference type="ARBA" id="ARBA00001933"/>
    </source>
</evidence>
<reference evidence="13" key="2">
    <citation type="submission" date="2014-05" db="EMBL/GenBank/DDBJ databases">
        <title>Draft genome sequence of Virgibacillus massiliensis Vm-5.</title>
        <authorList>
            <person name="Khelaifia S."/>
            <person name="Croce O."/>
            <person name="Lagier J.C."/>
            <person name="Raoult D."/>
        </authorList>
    </citation>
    <scope>NUCLEOTIDE SEQUENCE [LARGE SCALE GENOMIC DNA]</scope>
    <source>
        <strain evidence="13">Vm-5</strain>
    </source>
</reference>
<dbReference type="PROSITE" id="PS00600">
    <property type="entry name" value="AA_TRANSFER_CLASS_3"/>
    <property type="match status" value="1"/>
</dbReference>
<protein>
    <recommendedName>
        <fullName evidence="11">Adenosylmethionine-8-amino-7-oxononanoate aminotransferase</fullName>
        <ecNumber evidence="11">2.6.1.62</ecNumber>
    </recommendedName>
    <alternativeName>
        <fullName evidence="11">7,8-diamino-pelargonic acid aminotransferase</fullName>
        <shortName evidence="11">DAPA AT</shortName>
        <shortName evidence="11">DAPA aminotransferase</shortName>
    </alternativeName>
    <alternativeName>
        <fullName evidence="11">7,8-diaminononanoate synthase</fullName>
        <shortName evidence="11">DANS</shortName>
    </alternativeName>
    <alternativeName>
        <fullName evidence="11">Diaminopelargonic acid synthase</fullName>
    </alternativeName>
</protein>
<dbReference type="HAMAP" id="MF_00834">
    <property type="entry name" value="BioA"/>
    <property type="match status" value="1"/>
</dbReference>
<dbReference type="GO" id="GO:0005737">
    <property type="term" value="C:cytoplasm"/>
    <property type="evidence" value="ECO:0007669"/>
    <property type="project" value="UniProtKB-SubCell"/>
</dbReference>
<evidence type="ECO:0000256" key="2">
    <source>
        <dbReference type="ARBA" id="ARBA00004496"/>
    </source>
</evidence>
<comment type="catalytic activity">
    <reaction evidence="11">
        <text>(8S)-8-amino-7-oxononanoate + S-adenosyl-L-methionine = S-adenosyl-4-methylsulfanyl-2-oxobutanoate + (7R,8S)-7,8-diammoniononanoate</text>
        <dbReference type="Rhea" id="RHEA:16861"/>
        <dbReference type="ChEBI" id="CHEBI:16490"/>
        <dbReference type="ChEBI" id="CHEBI:59789"/>
        <dbReference type="ChEBI" id="CHEBI:149468"/>
        <dbReference type="ChEBI" id="CHEBI:149469"/>
        <dbReference type="EC" id="2.6.1.62"/>
    </reaction>
</comment>
<feature type="binding site" evidence="11">
    <location>
        <begin position="115"/>
        <end position="116"/>
    </location>
    <ligand>
        <name>pyridoxal 5'-phosphate</name>
        <dbReference type="ChEBI" id="CHEBI:597326"/>
    </ligand>
</feature>
<organism evidence="12 13">
    <name type="scientific">Virgibacillus massiliensis</name>
    <dbReference type="NCBI Taxonomy" id="1462526"/>
    <lineage>
        <taxon>Bacteria</taxon>
        <taxon>Bacillati</taxon>
        <taxon>Bacillota</taxon>
        <taxon>Bacilli</taxon>
        <taxon>Bacillales</taxon>
        <taxon>Bacillaceae</taxon>
        <taxon>Virgibacillus</taxon>
    </lineage>
</organism>
<feature type="site" description="Participates in the substrate recognition with KAPA and in a stacking interaction with the adenine ring of SAM" evidence="11">
    <location>
        <position position="19"/>
    </location>
</feature>
<evidence type="ECO:0000256" key="5">
    <source>
        <dbReference type="ARBA" id="ARBA00022576"/>
    </source>
</evidence>
<dbReference type="SUPFAM" id="SSF53383">
    <property type="entry name" value="PLP-dependent transferases"/>
    <property type="match status" value="1"/>
</dbReference>
<dbReference type="InterPro" id="IPR015421">
    <property type="entry name" value="PyrdxlP-dep_Trfase_major"/>
</dbReference>
<dbReference type="Proteomes" id="UP000028875">
    <property type="component" value="Unassembled WGS sequence"/>
</dbReference>
<dbReference type="PANTHER" id="PTHR42684:SF17">
    <property type="entry name" value="ADENOSYLMETHIONINE-8-AMINO-7-OXONONANOATE AMINOTRANSFERASE"/>
    <property type="match status" value="1"/>
</dbReference>
<feature type="binding site" evidence="11">
    <location>
        <begin position="318"/>
        <end position="319"/>
    </location>
    <ligand>
        <name>pyridoxal 5'-phosphate</name>
        <dbReference type="ChEBI" id="CHEBI:597326"/>
    </ligand>
</feature>
<feature type="binding site" evidence="11">
    <location>
        <position position="253"/>
    </location>
    <ligand>
        <name>pyridoxal 5'-phosphate</name>
        <dbReference type="ChEBI" id="CHEBI:597326"/>
    </ligand>
</feature>
<keyword evidence="13" id="KW-1185">Reference proteome</keyword>
<dbReference type="RefSeq" id="WP_021290123.1">
    <property type="nucleotide sequence ID" value="NZ_BNER01000001.1"/>
</dbReference>
<gene>
    <name evidence="12" type="primary">bioK_1</name>
    <name evidence="11" type="synonym">bioA</name>
    <name evidence="12" type="ORF">BN990_00270</name>
</gene>
<feature type="binding site" evidence="11">
    <location>
        <position position="317"/>
    </location>
    <ligand>
        <name>substrate</name>
    </ligand>
</feature>
<proteinExistence type="inferred from homology"/>
<feature type="binding site" evidence="11">
    <location>
        <position position="412"/>
    </location>
    <ligand>
        <name>substrate</name>
    </ligand>
</feature>
<dbReference type="UniPathway" id="UPA00078">
    <property type="reaction ID" value="UER00160"/>
</dbReference>
<comment type="pathway">
    <text evidence="11">Cofactor biosynthesis; biotin biosynthesis; 7,8-diaminononanoate from 8-amino-7-oxononanoate (SAM route): step 1/1.</text>
</comment>
<evidence type="ECO:0000256" key="3">
    <source>
        <dbReference type="ARBA" id="ARBA00011738"/>
    </source>
</evidence>
<feature type="modified residue" description="N6-(pyridoxal phosphate)lysine" evidence="11">
    <location>
        <position position="282"/>
    </location>
</feature>
<dbReference type="OrthoDB" id="9807885at2"/>
<dbReference type="Gene3D" id="3.90.1150.10">
    <property type="entry name" value="Aspartate Aminotransferase, domain 1"/>
    <property type="match status" value="1"/>
</dbReference>
<evidence type="ECO:0000256" key="7">
    <source>
        <dbReference type="ARBA" id="ARBA00022691"/>
    </source>
</evidence>
<dbReference type="InterPro" id="IPR005814">
    <property type="entry name" value="Aminotrans_3"/>
</dbReference>
<dbReference type="InterPro" id="IPR005815">
    <property type="entry name" value="BioA"/>
</dbReference>
<dbReference type="EC" id="2.6.1.62" evidence="11"/>
<evidence type="ECO:0000256" key="6">
    <source>
        <dbReference type="ARBA" id="ARBA00022679"/>
    </source>
</evidence>
<comment type="function">
    <text evidence="11">Catalyzes the transfer of the alpha-amino group from S-adenosyl-L-methionine (SAM) to 7-keto-8-aminopelargonic acid (KAPA) to form 7,8-diaminopelargonic acid (DAPA). It is the only aminotransferase known to utilize SAM as an amino donor.</text>
</comment>
<evidence type="ECO:0000313" key="13">
    <source>
        <dbReference type="Proteomes" id="UP000028875"/>
    </source>
</evidence>
<sequence>MTNIDELVEMSKQHLWLPFTQMKDYDENPLIIKSGEGIMLKDIQGNTYYDGFSSVWLNVHGHRKEELDRAIREQLNQIAHSTLLGMTNLPATELARKLVEITPPSLTRVFYSDSGAEAVEIALKMAFQYWKNKGINGKTKFVTMKDGYHGDTIGAVSVGAVDIFHRIYQSLTFDSFHIPFPYVYRHSSGDPDACKDESLLELENLFYHHHQEIAGITVESMMQGAGGMRLMPSGYLAGVKALCKKYNVLLILDEVATGFGRTGEMFACNHENVDPDIMTVGKGITGGYLPIAATISTEEIYSAFYDDYTKLKTLFHGHSYTGNQLGCAVALANIDLFDKQKTIDHVKENTTFIQNKLTTLSKLKHVGDIRQLGFMTGIEIVQDKTTKKPFPWDQRVGYAISLKMRKLGMLTRPVGDTIVFMPPLASTKQELHEMIEIMTESIDIVTNRINVGLASTKK</sequence>
<dbReference type="Gene3D" id="3.40.640.10">
    <property type="entry name" value="Type I PLP-dependent aspartate aminotransferase-like (Major domain)"/>
    <property type="match status" value="1"/>
</dbReference>
<comment type="caution">
    <text evidence="11">Lacks conserved residue(s) required for the propagation of feature annotation.</text>
</comment>
<dbReference type="InterPro" id="IPR015424">
    <property type="entry name" value="PyrdxlP-dep_Trfase"/>
</dbReference>
<dbReference type="PIRSF" id="PIRSF000521">
    <property type="entry name" value="Transaminase_4ab_Lys_Orn"/>
    <property type="match status" value="1"/>
</dbReference>
<keyword evidence="7 11" id="KW-0949">S-adenosyl-L-methionine</keyword>
<comment type="cofactor">
    <cofactor evidence="1 11">
        <name>pyridoxal 5'-phosphate</name>
        <dbReference type="ChEBI" id="CHEBI:597326"/>
    </cofactor>
</comment>
<dbReference type="InterPro" id="IPR015422">
    <property type="entry name" value="PyrdxlP-dep_Trfase_small"/>
</dbReference>
<dbReference type="AlphaFoldDB" id="A0A024Q677"/>
<dbReference type="STRING" id="1462526.BN990_00270"/>
<keyword evidence="9 11" id="KW-0663">Pyridoxal phosphate</keyword>
<dbReference type="InterPro" id="IPR049704">
    <property type="entry name" value="Aminotrans_3_PPA_site"/>
</dbReference>
<feature type="binding site" evidence="11">
    <location>
        <position position="148"/>
    </location>
    <ligand>
        <name>substrate</name>
    </ligand>
</feature>
<evidence type="ECO:0000313" key="12">
    <source>
        <dbReference type="EMBL" id="CDQ38003.1"/>
    </source>
</evidence>
<dbReference type="CDD" id="cd00610">
    <property type="entry name" value="OAT_like"/>
    <property type="match status" value="1"/>
</dbReference>
<keyword evidence="6 11" id="KW-0808">Transferase</keyword>
<dbReference type="FunFam" id="3.40.640.10:FF:000078">
    <property type="entry name" value="Adenosylmethionine-8-amino-7-oxononanoate aminotransferase"/>
    <property type="match status" value="1"/>
</dbReference>
<evidence type="ECO:0000256" key="4">
    <source>
        <dbReference type="ARBA" id="ARBA00022490"/>
    </source>
</evidence>
<comment type="subunit">
    <text evidence="3 11">Homodimer.</text>
</comment>
<dbReference type="EMBL" id="CCDP010000001">
    <property type="protein sequence ID" value="CDQ38003.1"/>
    <property type="molecule type" value="Genomic_DNA"/>
</dbReference>
<dbReference type="GO" id="GO:0030170">
    <property type="term" value="F:pyridoxal phosphate binding"/>
    <property type="evidence" value="ECO:0007669"/>
    <property type="project" value="UniProtKB-UniRule"/>
</dbReference>
<reference evidence="12 13" key="1">
    <citation type="submission" date="2014-03" db="EMBL/GenBank/DDBJ databases">
        <authorList>
            <person name="Urmite Genomes U."/>
        </authorList>
    </citation>
    <scope>NUCLEOTIDE SEQUENCE [LARGE SCALE GENOMIC DNA]</scope>
    <source>
        <strain evidence="12 13">Vm-5</strain>
    </source>
</reference>
<comment type="subcellular location">
    <subcellularLocation>
        <location evidence="2 11">Cytoplasm</location>
    </subcellularLocation>
</comment>
<dbReference type="NCBIfam" id="TIGR00508">
    <property type="entry name" value="bioA"/>
    <property type="match status" value="1"/>
</dbReference>
<keyword evidence="5 11" id="KW-0032">Aminotransferase</keyword>
<evidence type="ECO:0000256" key="8">
    <source>
        <dbReference type="ARBA" id="ARBA00022756"/>
    </source>
</evidence>
<evidence type="ECO:0000256" key="11">
    <source>
        <dbReference type="HAMAP-Rule" id="MF_00834"/>
    </source>
</evidence>
<dbReference type="GO" id="GO:0009102">
    <property type="term" value="P:biotin biosynthetic process"/>
    <property type="evidence" value="ECO:0007669"/>
    <property type="project" value="UniProtKB-UniRule"/>
</dbReference>
<evidence type="ECO:0000256" key="9">
    <source>
        <dbReference type="ARBA" id="ARBA00022898"/>
    </source>
</evidence>
<dbReference type="Pfam" id="PF00202">
    <property type="entry name" value="Aminotran_3"/>
    <property type="match status" value="1"/>
</dbReference>
<dbReference type="eggNOG" id="COG0161">
    <property type="taxonomic scope" value="Bacteria"/>
</dbReference>
<keyword evidence="4 11" id="KW-0963">Cytoplasm</keyword>
<comment type="similarity">
    <text evidence="10 11">Belongs to the class-III pyridoxal-phosphate-dependent aminotransferase family. BioA subfamily.</text>
</comment>